<dbReference type="InterPro" id="IPR006558">
    <property type="entry name" value="LamG-like"/>
</dbReference>
<dbReference type="OMA" id="NSWISIP"/>
<evidence type="ECO:0000313" key="5">
    <source>
        <dbReference type="EnsemblMetazoa" id="XP_030851044"/>
    </source>
</evidence>
<organism evidence="5 6">
    <name type="scientific">Strongylocentrotus purpuratus</name>
    <name type="common">Purple sea urchin</name>
    <dbReference type="NCBI Taxonomy" id="7668"/>
    <lineage>
        <taxon>Eukaryota</taxon>
        <taxon>Metazoa</taxon>
        <taxon>Echinodermata</taxon>
        <taxon>Eleutherozoa</taxon>
        <taxon>Echinozoa</taxon>
        <taxon>Echinoidea</taxon>
        <taxon>Euechinoidea</taxon>
        <taxon>Echinacea</taxon>
        <taxon>Camarodonta</taxon>
        <taxon>Echinidea</taxon>
        <taxon>Strongylocentrotidae</taxon>
        <taxon>Strongylocentrotus</taxon>
    </lineage>
</organism>
<keyword evidence="1 3" id="KW-0732">Signal</keyword>
<evidence type="ECO:0000313" key="6">
    <source>
        <dbReference type="Proteomes" id="UP000007110"/>
    </source>
</evidence>
<feature type="domain" description="LamG-like jellyroll fold" evidence="4">
    <location>
        <begin position="91"/>
        <end position="231"/>
    </location>
</feature>
<feature type="signal peptide" evidence="3">
    <location>
        <begin position="1"/>
        <end position="25"/>
    </location>
</feature>
<dbReference type="EnsemblMetazoa" id="XM_030995184">
    <property type="protein sequence ID" value="XP_030851044"/>
    <property type="gene ID" value="LOC100892226"/>
</dbReference>
<dbReference type="Proteomes" id="UP000007110">
    <property type="component" value="Unassembled WGS sequence"/>
</dbReference>
<keyword evidence="2" id="KW-1015">Disulfide bond</keyword>
<feature type="chain" id="PRO_5029478464" description="LamG-like jellyroll fold domain-containing protein" evidence="3">
    <location>
        <begin position="26"/>
        <end position="242"/>
    </location>
</feature>
<dbReference type="InParanoid" id="A0A7M7PHM0"/>
<proteinExistence type="predicted"/>
<dbReference type="SMART" id="SM00560">
    <property type="entry name" value="LamGL"/>
    <property type="match status" value="1"/>
</dbReference>
<dbReference type="GeneID" id="100892226"/>
<dbReference type="OrthoDB" id="10030431at2759"/>
<name>A0A7M7PHM0_STRPU</name>
<dbReference type="Pfam" id="PF13385">
    <property type="entry name" value="Laminin_G_3"/>
    <property type="match status" value="1"/>
</dbReference>
<dbReference type="InterPro" id="IPR013320">
    <property type="entry name" value="ConA-like_dom_sf"/>
</dbReference>
<dbReference type="RefSeq" id="XP_030851044.1">
    <property type="nucleotide sequence ID" value="XM_030995184.1"/>
</dbReference>
<protein>
    <recommendedName>
        <fullName evidence="4">LamG-like jellyroll fold domain-containing protein</fullName>
    </recommendedName>
</protein>
<dbReference type="SUPFAM" id="SSF49899">
    <property type="entry name" value="Concanavalin A-like lectins/glucanases"/>
    <property type="match status" value="1"/>
</dbReference>
<dbReference type="Gene3D" id="2.60.120.200">
    <property type="match status" value="1"/>
</dbReference>
<evidence type="ECO:0000256" key="3">
    <source>
        <dbReference type="SAM" id="SignalP"/>
    </source>
</evidence>
<sequence length="242" mass="26290">MGSPIMNTLIALLATIMFMISTVMACSSCPHDCLIAYYPFEGDVTDSSGNNRDGTTTGDVSYAAGQCGQAASFNGASKMSVQSFANFAWGTEFSVSVWFKRTGEWGNYQGIINNGYYTTGSWEIRMGRENSGQMLGGGVVTTAASTTWDYIHLVALRNTWNHVTMTYDGSTLLYYLNGQQQTANNQNCCTGPILTRNTPVTIGQAGPGKSNEYFYGLIDEVKIYGRVLTAVEVQNMANHPCL</sequence>
<reference evidence="5" key="2">
    <citation type="submission" date="2021-01" db="UniProtKB">
        <authorList>
            <consortium name="EnsemblMetazoa"/>
        </authorList>
    </citation>
    <scope>IDENTIFICATION</scope>
</reference>
<evidence type="ECO:0000256" key="1">
    <source>
        <dbReference type="ARBA" id="ARBA00022729"/>
    </source>
</evidence>
<dbReference type="AlphaFoldDB" id="A0A7M7PHM0"/>
<evidence type="ECO:0000259" key="4">
    <source>
        <dbReference type="SMART" id="SM00560"/>
    </source>
</evidence>
<reference evidence="6" key="1">
    <citation type="submission" date="2015-02" db="EMBL/GenBank/DDBJ databases">
        <title>Genome sequencing for Strongylocentrotus purpuratus.</title>
        <authorList>
            <person name="Murali S."/>
            <person name="Liu Y."/>
            <person name="Vee V."/>
            <person name="English A."/>
            <person name="Wang M."/>
            <person name="Skinner E."/>
            <person name="Han Y."/>
            <person name="Muzny D.M."/>
            <person name="Worley K.C."/>
            <person name="Gibbs R.A."/>
        </authorList>
    </citation>
    <scope>NUCLEOTIDE SEQUENCE</scope>
</reference>
<keyword evidence="6" id="KW-1185">Reference proteome</keyword>
<accession>A0A7M7PHM0</accession>
<evidence type="ECO:0000256" key="2">
    <source>
        <dbReference type="ARBA" id="ARBA00023157"/>
    </source>
</evidence>
<dbReference type="KEGG" id="spu:100892226"/>